<sequence>MPMPLWNKMTLQHMERYEWKRAVPAQDVSYRLDSLLCQKTSQVPHRQRGKSEVLRVRRLVKRCDGETPLRAPAVMARAMLCALALCSLRNWQEDRSLKHANKCLPLRNSRMQQMAGNMERAVQKRLMKTSHGKTFLAADPKTTLSIVHP</sequence>
<reference evidence="1" key="1">
    <citation type="submission" date="2021-02" db="EMBL/GenBank/DDBJ databases">
        <authorList>
            <person name="Dougan E. K."/>
            <person name="Rhodes N."/>
            <person name="Thang M."/>
            <person name="Chan C."/>
        </authorList>
    </citation>
    <scope>NUCLEOTIDE SEQUENCE</scope>
</reference>
<evidence type="ECO:0000313" key="1">
    <source>
        <dbReference type="EMBL" id="CAE8621116.1"/>
    </source>
</evidence>
<protein>
    <submittedName>
        <fullName evidence="1">Uncharacterized protein</fullName>
    </submittedName>
</protein>
<gene>
    <name evidence="1" type="ORF">PGLA1383_LOCUS38639</name>
</gene>
<name>A0A813G460_POLGL</name>
<evidence type="ECO:0000313" key="2">
    <source>
        <dbReference type="Proteomes" id="UP000654075"/>
    </source>
</evidence>
<dbReference type="Proteomes" id="UP000654075">
    <property type="component" value="Unassembled WGS sequence"/>
</dbReference>
<organism evidence="1 2">
    <name type="scientific">Polarella glacialis</name>
    <name type="common">Dinoflagellate</name>
    <dbReference type="NCBI Taxonomy" id="89957"/>
    <lineage>
        <taxon>Eukaryota</taxon>
        <taxon>Sar</taxon>
        <taxon>Alveolata</taxon>
        <taxon>Dinophyceae</taxon>
        <taxon>Suessiales</taxon>
        <taxon>Suessiaceae</taxon>
        <taxon>Polarella</taxon>
    </lineage>
</organism>
<comment type="caution">
    <text evidence="1">The sequence shown here is derived from an EMBL/GenBank/DDBJ whole genome shotgun (WGS) entry which is preliminary data.</text>
</comment>
<dbReference type="EMBL" id="CAJNNV010027649">
    <property type="protein sequence ID" value="CAE8621116.1"/>
    <property type="molecule type" value="Genomic_DNA"/>
</dbReference>
<proteinExistence type="predicted"/>
<accession>A0A813G460</accession>
<dbReference type="AlphaFoldDB" id="A0A813G460"/>
<keyword evidence="2" id="KW-1185">Reference proteome</keyword>